<organism evidence="2 3">
    <name type="scientific">Streptomyces albiflavescens</name>
    <dbReference type="NCBI Taxonomy" id="1623582"/>
    <lineage>
        <taxon>Bacteria</taxon>
        <taxon>Bacillati</taxon>
        <taxon>Actinomycetota</taxon>
        <taxon>Actinomycetes</taxon>
        <taxon>Kitasatosporales</taxon>
        <taxon>Streptomycetaceae</taxon>
        <taxon>Streptomyces</taxon>
    </lineage>
</organism>
<feature type="region of interest" description="Disordered" evidence="1">
    <location>
        <begin position="86"/>
        <end position="124"/>
    </location>
</feature>
<evidence type="ECO:0000256" key="1">
    <source>
        <dbReference type="SAM" id="MobiDB-lite"/>
    </source>
</evidence>
<evidence type="ECO:0000313" key="3">
    <source>
        <dbReference type="Proteomes" id="UP000600365"/>
    </source>
</evidence>
<accession>A0A917YAV8</accession>
<comment type="caution">
    <text evidence="2">The sequence shown here is derived from an EMBL/GenBank/DDBJ whole genome shotgun (WGS) entry which is preliminary data.</text>
</comment>
<gene>
    <name evidence="2" type="ORF">GCM10011579_068030</name>
</gene>
<reference evidence="2 3" key="1">
    <citation type="journal article" date="2014" name="Int. J. Syst. Evol. Microbiol.">
        <title>Complete genome sequence of Corynebacterium casei LMG S-19264T (=DSM 44701T), isolated from a smear-ripened cheese.</title>
        <authorList>
            <consortium name="US DOE Joint Genome Institute (JGI-PGF)"/>
            <person name="Walter F."/>
            <person name="Albersmeier A."/>
            <person name="Kalinowski J."/>
            <person name="Ruckert C."/>
        </authorList>
    </citation>
    <scope>NUCLEOTIDE SEQUENCE [LARGE SCALE GENOMIC DNA]</scope>
    <source>
        <strain evidence="2 3">CGMCC 4.7111</strain>
    </source>
</reference>
<dbReference type="AlphaFoldDB" id="A0A917YAV8"/>
<protein>
    <submittedName>
        <fullName evidence="2">Uncharacterized protein</fullName>
    </submittedName>
</protein>
<dbReference type="EMBL" id="BMMM01000014">
    <property type="protein sequence ID" value="GGN81446.1"/>
    <property type="molecule type" value="Genomic_DNA"/>
</dbReference>
<feature type="compositionally biased region" description="Basic and acidic residues" evidence="1">
    <location>
        <begin position="101"/>
        <end position="110"/>
    </location>
</feature>
<evidence type="ECO:0000313" key="2">
    <source>
        <dbReference type="EMBL" id="GGN81446.1"/>
    </source>
</evidence>
<dbReference type="Proteomes" id="UP000600365">
    <property type="component" value="Unassembled WGS sequence"/>
</dbReference>
<name>A0A917YAV8_9ACTN</name>
<sequence length="135" mass="14205">MTSALPALPSPALPSPVLSWPGLAAAARSGMPGGSSDAPDARLLLLLSALGDRGPARHRRLRLAVALAARTMVNDPHRLAGALLAEQGQPGRPARWTIDSDGTRTDDGRYSYRNPANPFAPPPHRLVRVSAALRP</sequence>
<keyword evidence="3" id="KW-1185">Reference proteome</keyword>
<proteinExistence type="predicted"/>